<evidence type="ECO:0000313" key="2">
    <source>
        <dbReference type="EMBL" id="PXY86604.1"/>
    </source>
</evidence>
<gene>
    <name evidence="2" type="ORF">DKK74_07185</name>
</gene>
<dbReference type="AlphaFoldDB" id="A0A318MKY1"/>
<dbReference type="Proteomes" id="UP000248128">
    <property type="component" value="Unassembled WGS sequence"/>
</dbReference>
<feature type="compositionally biased region" description="Low complexity" evidence="1">
    <location>
        <begin position="132"/>
        <end position="143"/>
    </location>
</feature>
<proteinExistence type="predicted"/>
<evidence type="ECO:0000313" key="3">
    <source>
        <dbReference type="Proteomes" id="UP000248128"/>
    </source>
</evidence>
<dbReference type="EMBL" id="QGLK01000005">
    <property type="protein sequence ID" value="PXY86604.1"/>
    <property type="molecule type" value="Genomic_DNA"/>
</dbReference>
<evidence type="ECO:0000256" key="1">
    <source>
        <dbReference type="SAM" id="MobiDB-lite"/>
    </source>
</evidence>
<feature type="region of interest" description="Disordered" evidence="1">
    <location>
        <begin position="74"/>
        <end position="150"/>
    </location>
</feature>
<accession>A0A318MKY1</accession>
<feature type="compositionally biased region" description="Polar residues" evidence="1">
    <location>
        <begin position="168"/>
        <end position="184"/>
    </location>
</feature>
<comment type="caution">
    <text evidence="2">The sequence shown here is derived from an EMBL/GenBank/DDBJ whole genome shotgun (WGS) entry which is preliminary data.</text>
</comment>
<name>A0A318MKY1_9BIFI</name>
<reference evidence="2 3" key="1">
    <citation type="submission" date="2018-05" db="EMBL/GenBank/DDBJ databases">
        <title>Reference genomes for bee gut microbiota database.</title>
        <authorList>
            <person name="Ellegaard K.M."/>
        </authorList>
    </citation>
    <scope>NUCLEOTIDE SEQUENCE [LARGE SCALE GENOMIC DNA]</scope>
    <source>
        <strain evidence="2 3">ESL0199</strain>
    </source>
</reference>
<protein>
    <submittedName>
        <fullName evidence="2">Uncharacterized protein</fullName>
    </submittedName>
</protein>
<feature type="region of interest" description="Disordered" evidence="1">
    <location>
        <begin position="168"/>
        <end position="197"/>
    </location>
</feature>
<organism evidence="2 3">
    <name type="scientific">Bifidobacterium asteroides</name>
    <dbReference type="NCBI Taxonomy" id="1684"/>
    <lineage>
        <taxon>Bacteria</taxon>
        <taxon>Bacillati</taxon>
        <taxon>Actinomycetota</taxon>
        <taxon>Actinomycetes</taxon>
        <taxon>Bifidobacteriales</taxon>
        <taxon>Bifidobacteriaceae</taxon>
        <taxon>Bifidobacterium</taxon>
    </lineage>
</organism>
<sequence length="253" mass="26704">MVGGHDGHPVKQGQHYVVLVGQEGRVTRPQVMTDGIDVHLGEGIAAVGELIALQLSQEVGAFLGLCIQVGPVGGQQGKKGPGPAQQEQTHDGSPATGLSGDEGRVGTHPWALRQGGQPLRHPKGFATQQNPAADQDQCQAEDQGSQHDQHLGQAHLCQRTLLTVDGAQSSAEGNPEAGQQSQDQADGPGCTRSRPPGLQGRCLHRLFARLSRLRPSAVCAQKNPFRGSCLVYGFPILSSAHPRMRSELSKGLL</sequence>